<evidence type="ECO:0000313" key="3">
    <source>
        <dbReference type="EMBL" id="MEF3832403.1"/>
    </source>
</evidence>
<name>A0ABU7XNV6_9FLAO</name>
<gene>
    <name evidence="3" type="ORF">N1F79_04625</name>
</gene>
<evidence type="ECO:0000259" key="2">
    <source>
        <dbReference type="Pfam" id="PF16344"/>
    </source>
</evidence>
<accession>A0ABU7XNV6</accession>
<keyword evidence="4" id="KW-1185">Reference proteome</keyword>
<dbReference type="Gene3D" id="2.60.120.1440">
    <property type="match status" value="1"/>
</dbReference>
<proteinExistence type="predicted"/>
<dbReference type="Gene3D" id="3.55.50.30">
    <property type="match status" value="1"/>
</dbReference>
<reference evidence="3 4" key="1">
    <citation type="submission" date="2022-09" db="EMBL/GenBank/DDBJ databases">
        <title>Genome sequencing of Flavivirga sp. MEBiC05379.</title>
        <authorList>
            <person name="Oh H.-M."/>
            <person name="Kwon K.K."/>
            <person name="Park M.J."/>
            <person name="Yang S.-H."/>
        </authorList>
    </citation>
    <scope>NUCLEOTIDE SEQUENCE [LARGE SCALE GENOMIC DNA]</scope>
    <source>
        <strain evidence="3 4">MEBiC05379</strain>
    </source>
</reference>
<dbReference type="InterPro" id="IPR012373">
    <property type="entry name" value="Ferrdict_sens_TM"/>
</dbReference>
<dbReference type="Pfam" id="PF04773">
    <property type="entry name" value="FecR"/>
    <property type="match status" value="1"/>
</dbReference>
<dbReference type="Pfam" id="PF16344">
    <property type="entry name" value="FecR_C"/>
    <property type="match status" value="1"/>
</dbReference>
<feature type="domain" description="Protein FecR C-terminal" evidence="2">
    <location>
        <begin position="323"/>
        <end position="392"/>
    </location>
</feature>
<dbReference type="RefSeq" id="WP_303304784.1">
    <property type="nucleotide sequence ID" value="NZ_JAODOP010000004.1"/>
</dbReference>
<comment type="caution">
    <text evidence="3">The sequence shown here is derived from an EMBL/GenBank/DDBJ whole genome shotgun (WGS) entry which is preliminary data.</text>
</comment>
<evidence type="ECO:0000313" key="4">
    <source>
        <dbReference type="Proteomes" id="UP001337305"/>
    </source>
</evidence>
<dbReference type="InterPro" id="IPR032508">
    <property type="entry name" value="FecR_C"/>
</dbReference>
<evidence type="ECO:0000259" key="1">
    <source>
        <dbReference type="Pfam" id="PF04773"/>
    </source>
</evidence>
<dbReference type="PANTHER" id="PTHR30273">
    <property type="entry name" value="PERIPLASMIC SIGNAL SENSOR AND SIGMA FACTOR ACTIVATOR FECR-RELATED"/>
    <property type="match status" value="1"/>
</dbReference>
<organism evidence="3 4">
    <name type="scientific">Flavivirga spongiicola</name>
    <dbReference type="NCBI Taxonomy" id="421621"/>
    <lineage>
        <taxon>Bacteria</taxon>
        <taxon>Pseudomonadati</taxon>
        <taxon>Bacteroidota</taxon>
        <taxon>Flavobacteriia</taxon>
        <taxon>Flavobacteriales</taxon>
        <taxon>Flavobacteriaceae</taxon>
        <taxon>Flavivirga</taxon>
    </lineage>
</organism>
<sequence length="393" mass="45131">MEEIFYISKLIVKKKIKDLDASEKLHLKEYYKQYPFSKNINFEEIVQKTSEYETINKEKSWEVVLKKSDKRSNKFYIPVTKHSWLKYAIAASVVLLISTTFFLIQNDEVIIEEIPVIADTNNDIEIGGDKAVLTLGNGTSIVLGNGEDYIYNNVKSNGGKIVYSTVNDKVLDSSKMVYNYLTIPRGGQYFIELEDGTQVWLNSESRLKYPTFFVKGNERKVELVYGEAYFDVSSSMKHDGSSFKVLTEGQEIEVLGTEFNVKAYRDESYVYTTLVEGAVTVDNTIQKESLRPNEQSILSKENKSVIITEVDVFTEISWKNGFFSFRSKSLKDIMKVLSRWYDVDILFLNKDLETINFKGVLNKNQNLVEILTIIKNTKDINAYDINGKTVLIK</sequence>
<dbReference type="InterPro" id="IPR006860">
    <property type="entry name" value="FecR"/>
</dbReference>
<protein>
    <submittedName>
        <fullName evidence="3">DUF4974 domain-containing protein</fullName>
    </submittedName>
</protein>
<dbReference type="PANTHER" id="PTHR30273:SF2">
    <property type="entry name" value="PROTEIN FECR"/>
    <property type="match status" value="1"/>
</dbReference>
<dbReference type="EMBL" id="JAODOP010000004">
    <property type="protein sequence ID" value="MEF3832403.1"/>
    <property type="molecule type" value="Genomic_DNA"/>
</dbReference>
<feature type="domain" description="FecR protein" evidence="1">
    <location>
        <begin position="185"/>
        <end position="279"/>
    </location>
</feature>
<dbReference type="Proteomes" id="UP001337305">
    <property type="component" value="Unassembled WGS sequence"/>
</dbReference>